<feature type="signal peptide" evidence="3">
    <location>
        <begin position="1"/>
        <end position="42"/>
    </location>
</feature>
<evidence type="ECO:0000256" key="3">
    <source>
        <dbReference type="SAM" id="SignalP"/>
    </source>
</evidence>
<evidence type="ECO:0000259" key="5">
    <source>
        <dbReference type="Pfam" id="PF10531"/>
    </source>
</evidence>
<proteinExistence type="predicted"/>
<feature type="domain" description="Polysaccharide export protein N-terminal" evidence="4">
    <location>
        <begin position="43"/>
        <end position="125"/>
    </location>
</feature>
<dbReference type="Pfam" id="PF02563">
    <property type="entry name" value="Poly_export"/>
    <property type="match status" value="1"/>
</dbReference>
<feature type="compositionally biased region" description="Polar residues" evidence="2">
    <location>
        <begin position="413"/>
        <end position="433"/>
    </location>
</feature>
<keyword evidence="1 3" id="KW-0732">Signal</keyword>
<evidence type="ECO:0000313" key="8">
    <source>
        <dbReference type="Proteomes" id="UP000262379"/>
    </source>
</evidence>
<dbReference type="Pfam" id="PF25994">
    <property type="entry name" value="HH_AprE"/>
    <property type="match status" value="1"/>
</dbReference>
<reference evidence="8" key="1">
    <citation type="submission" date="2018-08" db="EMBL/GenBank/DDBJ databases">
        <authorList>
            <person name="Im W.T."/>
        </authorList>
    </citation>
    <scope>NUCLEOTIDE SEQUENCE [LARGE SCALE GENOMIC DNA]</scope>
    <source>
        <strain evidence="8">LA-28</strain>
    </source>
</reference>
<dbReference type="Gene3D" id="3.10.560.10">
    <property type="entry name" value="Outer membrane lipoprotein wza domain like"/>
    <property type="match status" value="1"/>
</dbReference>
<organism evidence="7 8">
    <name type="scientific">Mesorhizobium denitrificans</name>
    <dbReference type="NCBI Taxonomy" id="2294114"/>
    <lineage>
        <taxon>Bacteria</taxon>
        <taxon>Pseudomonadati</taxon>
        <taxon>Pseudomonadota</taxon>
        <taxon>Alphaproteobacteria</taxon>
        <taxon>Hyphomicrobiales</taxon>
        <taxon>Phyllobacteriaceae</taxon>
        <taxon>Mesorhizobium</taxon>
    </lineage>
</organism>
<dbReference type="PANTHER" id="PTHR33619:SF3">
    <property type="entry name" value="POLYSACCHARIDE EXPORT PROTEIN GFCE-RELATED"/>
    <property type="match status" value="1"/>
</dbReference>
<gene>
    <name evidence="7" type="ORF">DY251_19970</name>
</gene>
<feature type="chain" id="PRO_5016852736" evidence="3">
    <location>
        <begin position="43"/>
        <end position="433"/>
    </location>
</feature>
<dbReference type="InterPro" id="IPR058781">
    <property type="entry name" value="HH_AprE-like"/>
</dbReference>
<accession>A0A371X402</accession>
<evidence type="ECO:0000313" key="7">
    <source>
        <dbReference type="EMBL" id="RFC63962.1"/>
    </source>
</evidence>
<sequence>MQRQGTEMVIKGSNSIRVGRSAIAVTAAIALACIMGASAATAAELTPQTKLRMKVVQWIPVKSAYEEWGALGGEFTVSSTGEIALPVVGQFAVSGMDTEAFAKEVATRLQKQTGLVNKPEVSIEIVEYPPVYVAGDVTSPGEYKYREGMTVMQALAVAGGERRGINDSTETLRLVSDLRGSSDEIVRATARIARLQAEQDGADDVTFPSIPEADTLGAADEIFQRERILFKARIEELERQTKSLTELRDLFNQEIAVLEQKREASEQGEASAQKELAGVSSLVDKGFAVAARKSEMERVVNGYKTDALDQTTAIMRARQGVAEATRNLDSLQDRRRSDAAREMQDAKAALTQTKLKRDTAQRLLSDLMVQATPDGSNRASLKLSIVRTVDNKATQIDADETTMLQPGDVVSAKISSTGDAKNGKPETTGSASQ</sequence>
<comment type="caution">
    <text evidence="7">The sequence shown here is derived from an EMBL/GenBank/DDBJ whole genome shotgun (WGS) entry which is preliminary data.</text>
</comment>
<feature type="domain" description="AprE-like long alpha-helical hairpin" evidence="6">
    <location>
        <begin position="177"/>
        <end position="361"/>
    </location>
</feature>
<dbReference type="EMBL" id="QURN01000021">
    <property type="protein sequence ID" value="RFC63962.1"/>
    <property type="molecule type" value="Genomic_DNA"/>
</dbReference>
<protein>
    <submittedName>
        <fullName evidence="7">Exopolysaccharide biosynthesis protein</fullName>
    </submittedName>
</protein>
<feature type="domain" description="Soluble ligand binding" evidence="5">
    <location>
        <begin position="131"/>
        <end position="160"/>
    </location>
</feature>
<dbReference type="Pfam" id="PF10531">
    <property type="entry name" value="SLBB"/>
    <property type="match status" value="1"/>
</dbReference>
<dbReference type="Gene3D" id="3.30.1950.10">
    <property type="entry name" value="wza like domain"/>
    <property type="match status" value="1"/>
</dbReference>
<keyword evidence="8" id="KW-1185">Reference proteome</keyword>
<evidence type="ECO:0000259" key="4">
    <source>
        <dbReference type="Pfam" id="PF02563"/>
    </source>
</evidence>
<evidence type="ECO:0000256" key="1">
    <source>
        <dbReference type="ARBA" id="ARBA00022729"/>
    </source>
</evidence>
<name>A0A371X402_9HYPH</name>
<feature type="region of interest" description="Disordered" evidence="2">
    <location>
        <begin position="399"/>
        <end position="433"/>
    </location>
</feature>
<dbReference type="GO" id="GO:0015159">
    <property type="term" value="F:polysaccharide transmembrane transporter activity"/>
    <property type="evidence" value="ECO:0007669"/>
    <property type="project" value="InterPro"/>
</dbReference>
<dbReference type="AlphaFoldDB" id="A0A371X402"/>
<dbReference type="InterPro" id="IPR003715">
    <property type="entry name" value="Poly_export_N"/>
</dbReference>
<evidence type="ECO:0000259" key="6">
    <source>
        <dbReference type="Pfam" id="PF25994"/>
    </source>
</evidence>
<dbReference type="InterPro" id="IPR049712">
    <property type="entry name" value="Poly_export"/>
</dbReference>
<evidence type="ECO:0000256" key="2">
    <source>
        <dbReference type="SAM" id="MobiDB-lite"/>
    </source>
</evidence>
<dbReference type="Proteomes" id="UP000262379">
    <property type="component" value="Unassembled WGS sequence"/>
</dbReference>
<dbReference type="PROSITE" id="PS51257">
    <property type="entry name" value="PROKAR_LIPOPROTEIN"/>
    <property type="match status" value="1"/>
</dbReference>
<dbReference type="RefSeq" id="WP_116625663.1">
    <property type="nucleotide sequence ID" value="NZ_QURN01000021.1"/>
</dbReference>
<dbReference type="PANTHER" id="PTHR33619">
    <property type="entry name" value="POLYSACCHARIDE EXPORT PROTEIN GFCE-RELATED"/>
    <property type="match status" value="1"/>
</dbReference>
<dbReference type="InterPro" id="IPR019554">
    <property type="entry name" value="Soluble_ligand-bd"/>
</dbReference>